<gene>
    <name evidence="1" type="ORF">DPMN_154090</name>
</gene>
<dbReference type="PROSITE" id="PS51257">
    <property type="entry name" value="PROKAR_LIPOPROTEIN"/>
    <property type="match status" value="1"/>
</dbReference>
<reference evidence="1" key="2">
    <citation type="submission" date="2020-11" db="EMBL/GenBank/DDBJ databases">
        <authorList>
            <person name="McCartney M.A."/>
            <person name="Auch B."/>
            <person name="Kono T."/>
            <person name="Mallez S."/>
            <person name="Becker A."/>
            <person name="Gohl D.M."/>
            <person name="Silverstein K.A.T."/>
            <person name="Koren S."/>
            <person name="Bechman K.B."/>
            <person name="Herman A."/>
            <person name="Abrahante J.E."/>
            <person name="Garbe J."/>
        </authorList>
    </citation>
    <scope>NUCLEOTIDE SEQUENCE</scope>
    <source>
        <strain evidence="1">Duluth1</strain>
        <tissue evidence="1">Whole animal</tissue>
    </source>
</reference>
<proteinExistence type="predicted"/>
<reference evidence="1" key="1">
    <citation type="journal article" date="2019" name="bioRxiv">
        <title>The Genome of the Zebra Mussel, Dreissena polymorpha: A Resource for Invasive Species Research.</title>
        <authorList>
            <person name="McCartney M.A."/>
            <person name="Auch B."/>
            <person name="Kono T."/>
            <person name="Mallez S."/>
            <person name="Zhang Y."/>
            <person name="Obille A."/>
            <person name="Becker A."/>
            <person name="Abrahante J.E."/>
            <person name="Garbe J."/>
            <person name="Badalamenti J.P."/>
            <person name="Herman A."/>
            <person name="Mangelson H."/>
            <person name="Liachko I."/>
            <person name="Sullivan S."/>
            <person name="Sone E.D."/>
            <person name="Koren S."/>
            <person name="Silverstein K.A.T."/>
            <person name="Beckman K.B."/>
            <person name="Gohl D.M."/>
        </authorList>
    </citation>
    <scope>NUCLEOTIDE SEQUENCE</scope>
    <source>
        <strain evidence="1">Duluth1</strain>
        <tissue evidence="1">Whole animal</tissue>
    </source>
</reference>
<protein>
    <submittedName>
        <fullName evidence="1">Uncharacterized protein</fullName>
    </submittedName>
</protein>
<dbReference type="EMBL" id="JAIWYP010000007">
    <property type="protein sequence ID" value="KAH3800457.1"/>
    <property type="molecule type" value="Genomic_DNA"/>
</dbReference>
<organism evidence="1 2">
    <name type="scientific">Dreissena polymorpha</name>
    <name type="common">Zebra mussel</name>
    <name type="synonym">Mytilus polymorpha</name>
    <dbReference type="NCBI Taxonomy" id="45954"/>
    <lineage>
        <taxon>Eukaryota</taxon>
        <taxon>Metazoa</taxon>
        <taxon>Spiralia</taxon>
        <taxon>Lophotrochozoa</taxon>
        <taxon>Mollusca</taxon>
        <taxon>Bivalvia</taxon>
        <taxon>Autobranchia</taxon>
        <taxon>Heteroconchia</taxon>
        <taxon>Euheterodonta</taxon>
        <taxon>Imparidentia</taxon>
        <taxon>Neoheterodontei</taxon>
        <taxon>Myida</taxon>
        <taxon>Dreissenoidea</taxon>
        <taxon>Dreissenidae</taxon>
        <taxon>Dreissena</taxon>
    </lineage>
</organism>
<evidence type="ECO:0000313" key="1">
    <source>
        <dbReference type="EMBL" id="KAH3800457.1"/>
    </source>
</evidence>
<comment type="caution">
    <text evidence="1">The sequence shown here is derived from an EMBL/GenBank/DDBJ whole genome shotgun (WGS) entry which is preliminary data.</text>
</comment>
<evidence type="ECO:0000313" key="2">
    <source>
        <dbReference type="Proteomes" id="UP000828390"/>
    </source>
</evidence>
<sequence length="78" mass="8109">MKPDGPRVGFRRSGHRQRETCLPGVLVGGCRLLSGETGSSSGGVGRPLLWNSEVASGSQYKTTHSAIHQCEVAGTADG</sequence>
<name>A0A9D4FLC0_DREPO</name>
<keyword evidence="2" id="KW-1185">Reference proteome</keyword>
<dbReference type="Proteomes" id="UP000828390">
    <property type="component" value="Unassembled WGS sequence"/>
</dbReference>
<accession>A0A9D4FLC0</accession>
<dbReference type="AlphaFoldDB" id="A0A9D4FLC0"/>